<accession>A0A9N9AUN4</accession>
<proteinExistence type="predicted"/>
<evidence type="ECO:0000256" key="1">
    <source>
        <dbReference type="SAM" id="Phobius"/>
    </source>
</evidence>
<dbReference type="Proteomes" id="UP000789342">
    <property type="component" value="Unassembled WGS sequence"/>
</dbReference>
<evidence type="ECO:0000313" key="3">
    <source>
        <dbReference type="Proteomes" id="UP000789342"/>
    </source>
</evidence>
<organism evidence="2 3">
    <name type="scientific">Acaulospora morrowiae</name>
    <dbReference type="NCBI Taxonomy" id="94023"/>
    <lineage>
        <taxon>Eukaryota</taxon>
        <taxon>Fungi</taxon>
        <taxon>Fungi incertae sedis</taxon>
        <taxon>Mucoromycota</taxon>
        <taxon>Glomeromycotina</taxon>
        <taxon>Glomeromycetes</taxon>
        <taxon>Diversisporales</taxon>
        <taxon>Acaulosporaceae</taxon>
        <taxon>Acaulospora</taxon>
    </lineage>
</organism>
<keyword evidence="3" id="KW-1185">Reference proteome</keyword>
<keyword evidence="1" id="KW-0812">Transmembrane</keyword>
<protein>
    <submittedName>
        <fullName evidence="2">11270_t:CDS:1</fullName>
    </submittedName>
</protein>
<feature type="transmembrane region" description="Helical" evidence="1">
    <location>
        <begin position="12"/>
        <end position="32"/>
    </location>
</feature>
<dbReference type="AlphaFoldDB" id="A0A9N9AUN4"/>
<feature type="transmembrane region" description="Helical" evidence="1">
    <location>
        <begin position="178"/>
        <end position="196"/>
    </location>
</feature>
<sequence length="298" mass="34112">MANETYSRPFKFATVILSPLLILFYMAIILPASLQACLAQSLFITLILPIVVQVKRPEYPYHEESALMSIIFLFYQFCLGNSIKEELVDSPILRPIQDALIIDKKISHLYSTTIPNKIKEFIDFFYHKLRVGIMIGFCLGFCAIPVTLIYFFIEPPFDKAFNQFKRLASTWAKDGEKGNLKITVSIVFSVVLLFLLRVLMLIPLILFVVGVYLYWFSLYVYLGLEWLWRSVCRDENSVGGSNAGCGFFGALERFPGGMNIGMMHDCNVVKTSKSVFDIFENTFNEILKDNLISFPKFN</sequence>
<keyword evidence="1" id="KW-1133">Transmembrane helix</keyword>
<evidence type="ECO:0000313" key="2">
    <source>
        <dbReference type="EMBL" id="CAG8540783.1"/>
    </source>
</evidence>
<keyword evidence="1" id="KW-0472">Membrane</keyword>
<dbReference type="EMBL" id="CAJVPV010002982">
    <property type="protein sequence ID" value="CAG8540783.1"/>
    <property type="molecule type" value="Genomic_DNA"/>
</dbReference>
<feature type="transmembrane region" description="Helical" evidence="1">
    <location>
        <begin position="202"/>
        <end position="224"/>
    </location>
</feature>
<comment type="caution">
    <text evidence="2">The sequence shown here is derived from an EMBL/GenBank/DDBJ whole genome shotgun (WGS) entry which is preliminary data.</text>
</comment>
<name>A0A9N9AUN4_9GLOM</name>
<reference evidence="2" key="1">
    <citation type="submission" date="2021-06" db="EMBL/GenBank/DDBJ databases">
        <authorList>
            <person name="Kallberg Y."/>
            <person name="Tangrot J."/>
            <person name="Rosling A."/>
        </authorList>
    </citation>
    <scope>NUCLEOTIDE SEQUENCE</scope>
    <source>
        <strain evidence="2">CL551</strain>
    </source>
</reference>
<gene>
    <name evidence="2" type="ORF">AMORRO_LOCUS5115</name>
</gene>
<feature type="transmembrane region" description="Helical" evidence="1">
    <location>
        <begin position="133"/>
        <end position="157"/>
    </location>
</feature>